<dbReference type="InterPro" id="IPR036980">
    <property type="entry name" value="RNase_P/MRP_Rpp29_sf"/>
</dbReference>
<dbReference type="GO" id="GO:0033204">
    <property type="term" value="F:ribonuclease P RNA binding"/>
    <property type="evidence" value="ECO:0007669"/>
    <property type="project" value="InterPro"/>
</dbReference>
<dbReference type="GO" id="GO:0006364">
    <property type="term" value="P:rRNA processing"/>
    <property type="evidence" value="ECO:0007669"/>
    <property type="project" value="TreeGrafter"/>
</dbReference>
<dbReference type="GO" id="GO:0030677">
    <property type="term" value="C:ribonuclease P complex"/>
    <property type="evidence" value="ECO:0007669"/>
    <property type="project" value="InterPro"/>
</dbReference>
<dbReference type="GO" id="GO:0000172">
    <property type="term" value="C:ribonuclease MRP complex"/>
    <property type="evidence" value="ECO:0007669"/>
    <property type="project" value="InterPro"/>
</dbReference>
<dbReference type="InterPro" id="IPR002730">
    <property type="entry name" value="Rpp29/RNP1"/>
</dbReference>
<evidence type="ECO:0000313" key="6">
    <source>
        <dbReference type="Proteomes" id="UP000035681"/>
    </source>
</evidence>
<comment type="similarity">
    <text evidence="3">Belongs to the eukaryotic/archaeal RNase P protein component 1 family.</text>
</comment>
<comment type="subunit">
    <text evidence="5">Component of nuclear RNase P and RNase MRP ribonucleoproteins. RNase P consists of a catalytic RNA moiety and 10 different protein chains; POP1, POP4, POP5, POP7, RPP14, RPP21, RPP25, RPP30, RPP38 and RPP40. Within the RNase P complex, POP1, POP7 and RPP25 form the 'finger' subcomplex, POP5, RPP14, RPP40 and homodimeric RPP30 form the 'palm' subcomplex, and RPP21, POP4 and RPP38 form the 'wrist' subcomplex. All subunits of the RNase P complex interact with the catalytic RNA. Several subunits of RNase P are also part of the RNase MRP complex. RNase MRP consists of a catalytic RNA moiety and about 8 protein subunits; POP1, POP7, RPP25, RPP30, RPP38, RPP40 and possibly also POP4 and POP5.</text>
</comment>
<comment type="function">
    <text evidence="1">Component of ribonuclease P, a ribonucleoprotein complex that generates mature tRNA molecules by cleaving their 5'-ends.</text>
</comment>
<dbReference type="AlphaFoldDB" id="A0A0K0ECH6"/>
<organism evidence="7">
    <name type="scientific">Strongyloides stercoralis</name>
    <name type="common">Threadworm</name>
    <dbReference type="NCBI Taxonomy" id="6248"/>
    <lineage>
        <taxon>Eukaryota</taxon>
        <taxon>Metazoa</taxon>
        <taxon>Ecdysozoa</taxon>
        <taxon>Nematoda</taxon>
        <taxon>Chromadorea</taxon>
        <taxon>Rhabditida</taxon>
        <taxon>Tylenchina</taxon>
        <taxon>Panagrolaimomorpha</taxon>
        <taxon>Strongyloidoidea</taxon>
        <taxon>Strongyloididae</taxon>
        <taxon>Strongyloides</taxon>
    </lineage>
</organism>
<evidence type="ECO:0000256" key="3">
    <source>
        <dbReference type="ARBA" id="ARBA00006181"/>
    </source>
</evidence>
<dbReference type="InterPro" id="IPR016848">
    <property type="entry name" value="RNase_P/MRP_Rpp29-subunit"/>
</dbReference>
<evidence type="ECO:0000256" key="5">
    <source>
        <dbReference type="ARBA" id="ARBA00046486"/>
    </source>
</evidence>
<dbReference type="InterPro" id="IPR023534">
    <property type="entry name" value="Rof/RNase_P-like"/>
</dbReference>
<dbReference type="Gene3D" id="2.30.30.210">
    <property type="entry name" value="Ribonuclease P/MRP, subunit p29"/>
    <property type="match status" value="1"/>
</dbReference>
<name>A0A0K0ECH6_STRER</name>
<dbReference type="GO" id="GO:0001682">
    <property type="term" value="P:tRNA 5'-leader removal"/>
    <property type="evidence" value="ECO:0007669"/>
    <property type="project" value="InterPro"/>
</dbReference>
<sequence length="175" mass="20288">MDTTDSSKKEPNILSEHYFVTERHLDQKKKNSKSKTENFFRRGGKLSNDNNITYSMFLPIYKMWLEYFNNVICGGTCKIDERLLKIDYHGCLLLVSHANNKCNVGVNGFVVHESRQTFQLITKENKIKTIPKKDTVFQFVVNNKVYILFGNGIQLKSFIRGRKPKSIGQIPFLIC</sequence>
<dbReference type="Proteomes" id="UP000035681">
    <property type="component" value="Unplaced"/>
</dbReference>
<dbReference type="SMART" id="SM00538">
    <property type="entry name" value="POP4"/>
    <property type="match status" value="1"/>
</dbReference>
<reference evidence="7" key="1">
    <citation type="submission" date="2015-08" db="UniProtKB">
        <authorList>
            <consortium name="WormBaseParasite"/>
        </authorList>
    </citation>
    <scope>IDENTIFICATION</scope>
</reference>
<accession>A0A0K0ECH6</accession>
<dbReference type="PANTHER" id="PTHR13348">
    <property type="entry name" value="RIBONUCLEASE P SUBUNIT P29"/>
    <property type="match status" value="1"/>
</dbReference>
<comment type="subcellular location">
    <subcellularLocation>
        <location evidence="2">Nucleus</location>
    </subcellularLocation>
</comment>
<evidence type="ECO:0000256" key="1">
    <source>
        <dbReference type="ARBA" id="ARBA00002435"/>
    </source>
</evidence>
<evidence type="ECO:0000256" key="4">
    <source>
        <dbReference type="ARBA" id="ARBA00016225"/>
    </source>
</evidence>
<dbReference type="STRING" id="6248.A0A0K0ECH6"/>
<dbReference type="Pfam" id="PF01868">
    <property type="entry name" value="RNase_P-MRP_p29"/>
    <property type="match status" value="1"/>
</dbReference>
<evidence type="ECO:0000256" key="2">
    <source>
        <dbReference type="ARBA" id="ARBA00004123"/>
    </source>
</evidence>
<dbReference type="PANTHER" id="PTHR13348:SF0">
    <property type="entry name" value="RIBONUCLEASE P PROTEIN SUBUNIT P29"/>
    <property type="match status" value="1"/>
</dbReference>
<dbReference type="WBParaSite" id="TCONS_00006739.p1">
    <property type="protein sequence ID" value="TCONS_00006739.p1"/>
    <property type="gene ID" value="XLOC_004860"/>
</dbReference>
<keyword evidence="6" id="KW-1185">Reference proteome</keyword>
<protein>
    <recommendedName>
        <fullName evidence="4">Ribonuclease P protein subunit p29</fullName>
    </recommendedName>
</protein>
<dbReference type="WBParaSite" id="SSTP_0000719000.1">
    <property type="protein sequence ID" value="SSTP_0000719000.1"/>
    <property type="gene ID" value="SSTP_0000719000"/>
</dbReference>
<evidence type="ECO:0000313" key="7">
    <source>
        <dbReference type="WBParaSite" id="SSTP_0000719000.1"/>
    </source>
</evidence>
<dbReference type="SUPFAM" id="SSF101744">
    <property type="entry name" value="Rof/RNase P subunit-like"/>
    <property type="match status" value="1"/>
</dbReference>
<dbReference type="GO" id="GO:0005634">
    <property type="term" value="C:nucleus"/>
    <property type="evidence" value="ECO:0007669"/>
    <property type="project" value="UniProtKB-SubCell"/>
</dbReference>
<proteinExistence type="inferred from homology"/>